<dbReference type="SUPFAM" id="SSF56601">
    <property type="entry name" value="beta-lactamase/transpeptidase-like"/>
    <property type="match status" value="1"/>
</dbReference>
<dbReference type="InterPro" id="IPR051478">
    <property type="entry name" value="Beta-lactamase-like_AB/R"/>
</dbReference>
<evidence type="ECO:0000256" key="2">
    <source>
        <dbReference type="SAM" id="SignalP"/>
    </source>
</evidence>
<feature type="signal peptide" evidence="2">
    <location>
        <begin position="1"/>
        <end position="15"/>
    </location>
</feature>
<dbReference type="Pfam" id="PF00144">
    <property type="entry name" value="Beta-lactamase"/>
    <property type="match status" value="1"/>
</dbReference>
<feature type="chain" id="PRO_5035224509" description="Beta-lactamase-related domain-containing protein" evidence="2">
    <location>
        <begin position="16"/>
        <end position="576"/>
    </location>
</feature>
<evidence type="ECO:0000313" key="5">
    <source>
        <dbReference type="EMBL" id="CAG5154357.1"/>
    </source>
</evidence>
<feature type="domain" description="Beta-lactamase-like ARB-00930-like C-terminal" evidence="4">
    <location>
        <begin position="416"/>
        <end position="558"/>
    </location>
</feature>
<dbReference type="EMBL" id="CAJRGZ010000016">
    <property type="protein sequence ID" value="CAG5154357.1"/>
    <property type="molecule type" value="Genomic_DNA"/>
</dbReference>
<sequence>MVLLFPILIAALASAKCFEPNIAHPPPEYDVHNLMLQEAFESINTALTKAVAAPEFARTSFSVEITSSKETLWSQHHTARERNDSRPDIPEVNGDALYRIASITKTFTVLGILYQHAAGNLSLDATVNSYLEELGEKSDGGIPWKDITLRSLASQLSGLPREWAQGDLINENYEELNPSYLGLPPHVSRKGLPHCDEYSPNYERPCTARDLFKQVKKFAPLFAPNQASSYSNLAFEILGLVLSRVTNQTYETYIEEAIFKPLNMSTSTLAKPADSAGVIPAGSQFWDVQEGVQNPTGGIYSSSSDLSKYLRYVLTHFNAVTHAINWLHPVSPSRGMNSFYGMPWEIFQTDRILRESKRTVRFVTKGGGLPGYTSIIMTVPEYDLGITILVAGPSGIFSKLQDIVTMTMVQAAEKLAIQQMRDRYAGTYSASDPELNSTVTLEADHRGLVVTTWISNGTDVFESPITKGSTPSHYYAQLSPTLLYRDEEKQQGEEWRTMIVEEHGEGLGPIWDDFCVENWDMSSYAGIPFNAAVFWDEQKDGHIRTLELPAFRVNLTRVDEKKGGNREYDQQEAMEL</sequence>
<dbReference type="Gene3D" id="3.40.710.10">
    <property type="entry name" value="DD-peptidase/beta-lactamase superfamily"/>
    <property type="match status" value="1"/>
</dbReference>
<dbReference type="Proteomes" id="UP000676310">
    <property type="component" value="Unassembled WGS sequence"/>
</dbReference>
<accession>A0A8J2I6Y9</accession>
<dbReference type="PANTHER" id="PTHR22935">
    <property type="entry name" value="PENICILLIN-BINDING PROTEIN"/>
    <property type="match status" value="1"/>
</dbReference>
<dbReference type="InterPro" id="IPR001466">
    <property type="entry name" value="Beta-lactam-related"/>
</dbReference>
<proteinExistence type="inferred from homology"/>
<protein>
    <recommendedName>
        <fullName evidence="7">Beta-lactamase-related domain-containing protein</fullName>
    </recommendedName>
</protein>
<keyword evidence="2" id="KW-0732">Signal</keyword>
<evidence type="ECO:0000259" key="4">
    <source>
        <dbReference type="Pfam" id="PF26335"/>
    </source>
</evidence>
<dbReference type="RefSeq" id="XP_043167117.1">
    <property type="nucleotide sequence ID" value="XM_043311182.1"/>
</dbReference>
<evidence type="ECO:0008006" key="7">
    <source>
        <dbReference type="Google" id="ProtNLM"/>
    </source>
</evidence>
<dbReference type="PANTHER" id="PTHR22935:SF95">
    <property type="entry name" value="BETA-LACTAMASE-LIKE 1-RELATED"/>
    <property type="match status" value="1"/>
</dbReference>
<comment type="similarity">
    <text evidence="1">Belongs to the beta-lactamase family.</text>
</comment>
<reference evidence="5" key="1">
    <citation type="submission" date="2021-05" db="EMBL/GenBank/DDBJ databases">
        <authorList>
            <person name="Stam R."/>
        </authorList>
    </citation>
    <scope>NUCLEOTIDE SEQUENCE</scope>
    <source>
        <strain evidence="5">CS162</strain>
    </source>
</reference>
<gene>
    <name evidence="5" type="ORF">ALTATR162_LOCUS3574</name>
</gene>
<dbReference type="OrthoDB" id="5946976at2759"/>
<dbReference type="InterPro" id="IPR012338">
    <property type="entry name" value="Beta-lactam/transpept-like"/>
</dbReference>
<dbReference type="InterPro" id="IPR058664">
    <property type="entry name" value="ARB_00930-like_C"/>
</dbReference>
<dbReference type="AlphaFoldDB" id="A0A8J2I6Y9"/>
<keyword evidence="6" id="KW-1185">Reference proteome</keyword>
<dbReference type="GeneID" id="67015145"/>
<name>A0A8J2I6Y9_9PLEO</name>
<organism evidence="5 6">
    <name type="scientific">Alternaria atra</name>
    <dbReference type="NCBI Taxonomy" id="119953"/>
    <lineage>
        <taxon>Eukaryota</taxon>
        <taxon>Fungi</taxon>
        <taxon>Dikarya</taxon>
        <taxon>Ascomycota</taxon>
        <taxon>Pezizomycotina</taxon>
        <taxon>Dothideomycetes</taxon>
        <taxon>Pleosporomycetidae</taxon>
        <taxon>Pleosporales</taxon>
        <taxon>Pleosporineae</taxon>
        <taxon>Pleosporaceae</taxon>
        <taxon>Alternaria</taxon>
        <taxon>Alternaria sect. Ulocladioides</taxon>
    </lineage>
</organism>
<feature type="domain" description="Beta-lactamase-related" evidence="3">
    <location>
        <begin position="83"/>
        <end position="395"/>
    </location>
</feature>
<evidence type="ECO:0000313" key="6">
    <source>
        <dbReference type="Proteomes" id="UP000676310"/>
    </source>
</evidence>
<evidence type="ECO:0000256" key="1">
    <source>
        <dbReference type="ARBA" id="ARBA00038473"/>
    </source>
</evidence>
<comment type="caution">
    <text evidence="5">The sequence shown here is derived from an EMBL/GenBank/DDBJ whole genome shotgun (WGS) entry which is preliminary data.</text>
</comment>
<dbReference type="Pfam" id="PF26335">
    <property type="entry name" value="ARB_00930_C"/>
    <property type="match status" value="1"/>
</dbReference>
<evidence type="ECO:0000259" key="3">
    <source>
        <dbReference type="Pfam" id="PF00144"/>
    </source>
</evidence>